<dbReference type="AlphaFoldDB" id="W4JRQ0"/>
<accession>W4JRQ0</accession>
<gene>
    <name evidence="2" type="ORF">HETIRDRAFT_430865</name>
</gene>
<reference evidence="2 3" key="1">
    <citation type="journal article" date="2012" name="New Phytol.">
        <title>Insight into trade-off between wood decay and parasitism from the genome of a fungal forest pathogen.</title>
        <authorList>
            <person name="Olson A."/>
            <person name="Aerts A."/>
            <person name="Asiegbu F."/>
            <person name="Belbahri L."/>
            <person name="Bouzid O."/>
            <person name="Broberg A."/>
            <person name="Canback B."/>
            <person name="Coutinho P.M."/>
            <person name="Cullen D."/>
            <person name="Dalman K."/>
            <person name="Deflorio G."/>
            <person name="van Diepen L.T."/>
            <person name="Dunand C."/>
            <person name="Duplessis S."/>
            <person name="Durling M."/>
            <person name="Gonthier P."/>
            <person name="Grimwood J."/>
            <person name="Fossdal C.G."/>
            <person name="Hansson D."/>
            <person name="Henrissat B."/>
            <person name="Hietala A."/>
            <person name="Himmelstrand K."/>
            <person name="Hoffmeister D."/>
            <person name="Hogberg N."/>
            <person name="James T.Y."/>
            <person name="Karlsson M."/>
            <person name="Kohler A."/>
            <person name="Kues U."/>
            <person name="Lee Y.H."/>
            <person name="Lin Y.C."/>
            <person name="Lind M."/>
            <person name="Lindquist E."/>
            <person name="Lombard V."/>
            <person name="Lucas S."/>
            <person name="Lunden K."/>
            <person name="Morin E."/>
            <person name="Murat C."/>
            <person name="Park J."/>
            <person name="Raffaello T."/>
            <person name="Rouze P."/>
            <person name="Salamov A."/>
            <person name="Schmutz J."/>
            <person name="Solheim H."/>
            <person name="Stahlberg J."/>
            <person name="Velez H."/>
            <person name="de Vries R.P."/>
            <person name="Wiebenga A."/>
            <person name="Woodward S."/>
            <person name="Yakovlev I."/>
            <person name="Garbelotto M."/>
            <person name="Martin F."/>
            <person name="Grigoriev I.V."/>
            <person name="Stenlid J."/>
        </authorList>
    </citation>
    <scope>NUCLEOTIDE SEQUENCE [LARGE SCALE GENOMIC DNA]</scope>
    <source>
        <strain evidence="2 3">TC 32-1</strain>
    </source>
</reference>
<feature type="compositionally biased region" description="Low complexity" evidence="1">
    <location>
        <begin position="58"/>
        <end position="74"/>
    </location>
</feature>
<evidence type="ECO:0000313" key="3">
    <source>
        <dbReference type="Proteomes" id="UP000030671"/>
    </source>
</evidence>
<dbReference type="InParanoid" id="W4JRQ0"/>
<feature type="compositionally biased region" description="Low complexity" evidence="1">
    <location>
        <begin position="13"/>
        <end position="36"/>
    </location>
</feature>
<sequence>MPTPPARPHDSSSRLPSYFPSSSSSSATLPHPSVTRPSPPRAPPAQPRPSPDPKPTKWTNSAASSATWAGGSAAREVGTGVGERARGPSLSSGVTCDLRGRQIAHLRVGRRTHAHTRSRAGQGAPRMRTTSGARAEPAVESSSRKSERRTPNALERGGRARRSAHALWSLSVRRTSSCRKQGIGTRSGASLPVPRVGHQVLWRAHDHGDAVHFYVSRASADVDIRTRRRAGWWMKDGVVRACVDDPQHQHQRPESSPSDRYIEGALLHDAPARTRGACARARGELDKGGSTSSLLPQSQSHRIRVCGAHVGRAAVFLGTTLALHRTRGRNSFFILF</sequence>
<evidence type="ECO:0000313" key="2">
    <source>
        <dbReference type="EMBL" id="ETW75551.1"/>
    </source>
</evidence>
<protein>
    <submittedName>
        <fullName evidence="2">Uncharacterized protein</fullName>
    </submittedName>
</protein>
<evidence type="ECO:0000256" key="1">
    <source>
        <dbReference type="SAM" id="MobiDB-lite"/>
    </source>
</evidence>
<feature type="region of interest" description="Disordered" evidence="1">
    <location>
        <begin position="1"/>
        <end position="161"/>
    </location>
</feature>
<dbReference type="HOGENOM" id="CLU_826558_0_0_1"/>
<keyword evidence="3" id="KW-1185">Reference proteome</keyword>
<dbReference type="GeneID" id="20674486"/>
<proteinExistence type="predicted"/>
<dbReference type="RefSeq" id="XP_009552951.1">
    <property type="nucleotide sequence ID" value="XM_009554656.1"/>
</dbReference>
<name>W4JRQ0_HETIT</name>
<dbReference type="EMBL" id="KI925466">
    <property type="protein sequence ID" value="ETW75551.1"/>
    <property type="molecule type" value="Genomic_DNA"/>
</dbReference>
<organism evidence="2 3">
    <name type="scientific">Heterobasidion irregulare (strain TC 32-1)</name>
    <dbReference type="NCBI Taxonomy" id="747525"/>
    <lineage>
        <taxon>Eukaryota</taxon>
        <taxon>Fungi</taxon>
        <taxon>Dikarya</taxon>
        <taxon>Basidiomycota</taxon>
        <taxon>Agaricomycotina</taxon>
        <taxon>Agaricomycetes</taxon>
        <taxon>Russulales</taxon>
        <taxon>Bondarzewiaceae</taxon>
        <taxon>Heterobasidion</taxon>
        <taxon>Heterobasidion annosum species complex</taxon>
    </lineage>
</organism>
<feature type="compositionally biased region" description="Basic residues" evidence="1">
    <location>
        <begin position="102"/>
        <end position="118"/>
    </location>
</feature>
<feature type="compositionally biased region" description="Pro residues" evidence="1">
    <location>
        <begin position="37"/>
        <end position="53"/>
    </location>
</feature>
<dbReference type="Proteomes" id="UP000030671">
    <property type="component" value="Unassembled WGS sequence"/>
</dbReference>
<dbReference type="KEGG" id="hir:HETIRDRAFT_430865"/>